<dbReference type="PROSITE" id="PS00428">
    <property type="entry name" value="FTSW_RODA_SPOVE"/>
    <property type="match status" value="1"/>
</dbReference>
<dbReference type="InterPro" id="IPR001182">
    <property type="entry name" value="FtsW/RodA"/>
</dbReference>
<comment type="subcellular location">
    <subcellularLocation>
        <location evidence="1">Membrane</location>
        <topology evidence="1">Multi-pass membrane protein</topology>
    </subcellularLocation>
</comment>
<feature type="transmembrane region" description="Helical" evidence="6">
    <location>
        <begin position="249"/>
        <end position="275"/>
    </location>
</feature>
<evidence type="ECO:0000256" key="3">
    <source>
        <dbReference type="ARBA" id="ARBA00022960"/>
    </source>
</evidence>
<feature type="transmembrane region" description="Helical" evidence="6">
    <location>
        <begin position="65"/>
        <end position="81"/>
    </location>
</feature>
<dbReference type="GO" id="GO:0008360">
    <property type="term" value="P:regulation of cell shape"/>
    <property type="evidence" value="ECO:0007669"/>
    <property type="project" value="UniProtKB-KW"/>
</dbReference>
<organism evidence="7 8">
    <name type="scientific">Candidatus Gottesmanbacteria bacterium GW2011_GWA2_43_14</name>
    <dbReference type="NCBI Taxonomy" id="1618443"/>
    <lineage>
        <taxon>Bacteria</taxon>
        <taxon>Candidatus Gottesmaniibacteriota</taxon>
    </lineage>
</organism>
<dbReference type="GO" id="GO:0032153">
    <property type="term" value="C:cell division site"/>
    <property type="evidence" value="ECO:0007669"/>
    <property type="project" value="TreeGrafter"/>
</dbReference>
<dbReference type="GO" id="GO:0005886">
    <property type="term" value="C:plasma membrane"/>
    <property type="evidence" value="ECO:0007669"/>
    <property type="project" value="TreeGrafter"/>
</dbReference>
<protein>
    <submittedName>
        <fullName evidence="7">Rod shape-determining protein RodA, rod shape determining protein RodA</fullName>
    </submittedName>
</protein>
<feature type="transmembrane region" description="Helical" evidence="6">
    <location>
        <begin position="210"/>
        <end position="229"/>
    </location>
</feature>
<evidence type="ECO:0000313" key="8">
    <source>
        <dbReference type="Proteomes" id="UP000034894"/>
    </source>
</evidence>
<dbReference type="PATRIC" id="fig|1618443.3.peg.76"/>
<sequence length="357" mass="39630">MIRLFRRIDPFLLIPSLGLSGISFFVLASTGTSEYLHQAVFFALGLAAYLLFLSIDYRLWSRFSIIIYGLTLMFLVILFMLPEIRGAHRWVDFGLFILQPSEILKPLLMLVFAHVISRRDLGRTGNLFFLTAIFIPVAMLIFLQPDLGNTIVYGIFFFAMLIAGGLNLRYISLSLLTFTVFLPGLWLILKDYQKQRILSFLNPNIDPGGAGYNAIQSMIAVGSGGFWGLGLGRGTQSKLFFLPEYQTDFIFATIVESLGFIGGIILIILYLLLLIRILNICFSAEDTMGKVLSAGIFSQIFIQVFINMGMNLGILPITGITLPLVSAGGSSIISTFIALGILNSVAKRKKEIELVIH</sequence>
<feature type="transmembrane region" description="Helical" evidence="6">
    <location>
        <begin position="35"/>
        <end position="53"/>
    </location>
</feature>
<name>A0A0G1DL23_9BACT</name>
<feature type="transmembrane region" description="Helical" evidence="6">
    <location>
        <begin position="93"/>
        <end position="115"/>
    </location>
</feature>
<evidence type="ECO:0000256" key="4">
    <source>
        <dbReference type="ARBA" id="ARBA00022989"/>
    </source>
</evidence>
<feature type="transmembrane region" description="Helical" evidence="6">
    <location>
        <begin position="312"/>
        <end position="342"/>
    </location>
</feature>
<keyword evidence="4 6" id="KW-1133">Transmembrane helix</keyword>
<proteinExistence type="predicted"/>
<keyword evidence="5 6" id="KW-0472">Membrane</keyword>
<gene>
    <name evidence="7" type="ORF">UV73_C0001G0076</name>
</gene>
<evidence type="ECO:0000256" key="6">
    <source>
        <dbReference type="SAM" id="Phobius"/>
    </source>
</evidence>
<dbReference type="InterPro" id="IPR018365">
    <property type="entry name" value="Cell_cycle_FtsW-rel_CS"/>
</dbReference>
<evidence type="ECO:0000256" key="1">
    <source>
        <dbReference type="ARBA" id="ARBA00004141"/>
    </source>
</evidence>
<comment type="caution">
    <text evidence="7">The sequence shown here is derived from an EMBL/GenBank/DDBJ whole genome shotgun (WGS) entry which is preliminary data.</text>
</comment>
<feature type="transmembrane region" description="Helical" evidence="6">
    <location>
        <begin position="12"/>
        <end position="29"/>
    </location>
</feature>
<keyword evidence="2 6" id="KW-0812">Transmembrane</keyword>
<dbReference type="Proteomes" id="UP000034894">
    <property type="component" value="Unassembled WGS sequence"/>
</dbReference>
<dbReference type="AlphaFoldDB" id="A0A0G1DL23"/>
<evidence type="ECO:0000256" key="2">
    <source>
        <dbReference type="ARBA" id="ARBA00022692"/>
    </source>
</evidence>
<feature type="transmembrane region" description="Helical" evidence="6">
    <location>
        <begin position="156"/>
        <end position="189"/>
    </location>
</feature>
<dbReference type="GO" id="GO:0015648">
    <property type="term" value="F:lipid-linked peptidoglycan transporter activity"/>
    <property type="evidence" value="ECO:0007669"/>
    <property type="project" value="TreeGrafter"/>
</dbReference>
<dbReference type="EMBL" id="LCFP01000001">
    <property type="protein sequence ID" value="KKS98555.1"/>
    <property type="molecule type" value="Genomic_DNA"/>
</dbReference>
<dbReference type="STRING" id="1618443.UV73_C0001G0076"/>
<keyword evidence="3" id="KW-0133">Cell shape</keyword>
<dbReference type="Pfam" id="PF01098">
    <property type="entry name" value="FTSW_RODA_SPOVE"/>
    <property type="match status" value="1"/>
</dbReference>
<reference evidence="7 8" key="1">
    <citation type="journal article" date="2015" name="Nature">
        <title>rRNA introns, odd ribosomes, and small enigmatic genomes across a large radiation of phyla.</title>
        <authorList>
            <person name="Brown C.T."/>
            <person name="Hug L.A."/>
            <person name="Thomas B.C."/>
            <person name="Sharon I."/>
            <person name="Castelle C.J."/>
            <person name="Singh A."/>
            <person name="Wilkins M.J."/>
            <person name="Williams K.H."/>
            <person name="Banfield J.F."/>
        </authorList>
    </citation>
    <scope>NUCLEOTIDE SEQUENCE [LARGE SCALE GENOMIC DNA]</scope>
</reference>
<feature type="transmembrane region" description="Helical" evidence="6">
    <location>
        <begin position="287"/>
        <end position="306"/>
    </location>
</feature>
<accession>A0A0G1DL23</accession>
<feature type="transmembrane region" description="Helical" evidence="6">
    <location>
        <begin position="127"/>
        <end position="144"/>
    </location>
</feature>
<dbReference type="PANTHER" id="PTHR30474">
    <property type="entry name" value="CELL CYCLE PROTEIN"/>
    <property type="match status" value="1"/>
</dbReference>
<evidence type="ECO:0000256" key="5">
    <source>
        <dbReference type="ARBA" id="ARBA00023136"/>
    </source>
</evidence>
<dbReference type="PANTHER" id="PTHR30474:SF1">
    <property type="entry name" value="PEPTIDOGLYCAN GLYCOSYLTRANSFERASE MRDB"/>
    <property type="match status" value="1"/>
</dbReference>
<dbReference type="GO" id="GO:0051301">
    <property type="term" value="P:cell division"/>
    <property type="evidence" value="ECO:0007669"/>
    <property type="project" value="InterPro"/>
</dbReference>
<evidence type="ECO:0000313" key="7">
    <source>
        <dbReference type="EMBL" id="KKS98555.1"/>
    </source>
</evidence>